<feature type="domain" description="Glycosyl hydrolase family 13 catalytic" evidence="4">
    <location>
        <begin position="116"/>
        <end position="547"/>
    </location>
</feature>
<dbReference type="InterPro" id="IPR006047">
    <property type="entry name" value="GH13_cat_dom"/>
</dbReference>
<gene>
    <name evidence="5" type="primary">glgX</name>
    <name evidence="5" type="ORF">FF124_10095</name>
</gene>
<dbReference type="OrthoDB" id="3236218at2"/>
<dbReference type="AlphaFoldDB" id="A0A5C4JTE5"/>
<evidence type="ECO:0000313" key="5">
    <source>
        <dbReference type="EMBL" id="TNB47929.1"/>
    </source>
</evidence>
<dbReference type="GO" id="GO:0004135">
    <property type="term" value="F:amylo-alpha-1,6-glucosidase activity"/>
    <property type="evidence" value="ECO:0007669"/>
    <property type="project" value="InterPro"/>
</dbReference>
<sequence>MRDHESRPGVRVLDRGVEFSVYSENATGMELCLFTPDGTETAHLPMSHERGNMFRLLVDGLKPGQRYGYRAFGRYDPMAGHWFDSSKLLVDPYAREIDAPYRYHPKLVRYGVETADIVPKGVVVADGQGDPGHIDLPDGAFIYEAGVKSLTMLNPHVPESIRGTVAALGHPAVVEHLQKIGADAIELMPVTAWIDERHLQPLGLTNAWGYNPVTFMAPDPRLCPGGIGELRRAVDALHEAGIAVILDLVFNHSGESDQFGGTLSFRGLDNATYYRLADDDPSVFINDTGCGNTIACNHPMVRRYIIDSLRFFVTEAGIDGFRFDLAPILGRTRNGFDTHAETLEAILSDPVLKDRTMIAEPWDIGPGGYQLGHFPAPFLEWNDRARDDMRRFWRGDQHMTGRLADALSGSSHIFSVRDQHVTRSVNFIAAHDGFSLHDVTAYVHKHNGPNGESNRDGHDENFSWNNGIEGETDNQVVLAHRRQDIKALLATLFASRGAIMLKAGDEGGMTQYGNNNAYCQDNETTWIDWKAMDEELIAYTGALAALRRQFAVFSETGFFTEDDVAWLRPDGEIMTVDDWEAAECDSLSVVLSTTERGSETPTRLAVLINRSHEEIAFRLPERDAHGWHSLADRRRGIVEIALAPRSVSFYAEMLSEAG</sequence>
<comment type="similarity">
    <text evidence="1">Belongs to the glycosyl hydrolase 13 family.</text>
</comment>
<dbReference type="GO" id="GO:0005980">
    <property type="term" value="P:glycogen catabolic process"/>
    <property type="evidence" value="ECO:0007669"/>
    <property type="project" value="InterPro"/>
</dbReference>
<dbReference type="Gene3D" id="3.20.20.80">
    <property type="entry name" value="Glycosidases"/>
    <property type="match status" value="1"/>
</dbReference>
<dbReference type="SUPFAM" id="SSF51011">
    <property type="entry name" value="Glycosyl hydrolase domain"/>
    <property type="match status" value="1"/>
</dbReference>
<evidence type="ECO:0000259" key="4">
    <source>
        <dbReference type="SMART" id="SM00642"/>
    </source>
</evidence>
<dbReference type="SMART" id="SM00642">
    <property type="entry name" value="Aamy"/>
    <property type="match status" value="1"/>
</dbReference>
<dbReference type="CDD" id="cd11326">
    <property type="entry name" value="AmyAc_Glg_debranch"/>
    <property type="match status" value="1"/>
</dbReference>
<dbReference type="Proteomes" id="UP000307874">
    <property type="component" value="Unassembled WGS sequence"/>
</dbReference>
<reference evidence="5 6" key="1">
    <citation type="submission" date="2019-06" db="EMBL/GenBank/DDBJ databases">
        <title>Martelella lutilitoris sp. nov., isolated from a tidal mudflat.</title>
        <authorList>
            <person name="Kim Y.-J."/>
        </authorList>
    </citation>
    <scope>NUCLEOTIDE SEQUENCE [LARGE SCALE GENOMIC DNA]</scope>
    <source>
        <strain evidence="5 6">GH2-6</strain>
    </source>
</reference>
<dbReference type="SUPFAM" id="SSF51445">
    <property type="entry name" value="(Trans)glycosidases"/>
    <property type="match status" value="1"/>
</dbReference>
<dbReference type="InterPro" id="IPR014756">
    <property type="entry name" value="Ig_E-set"/>
</dbReference>
<proteinExistence type="inferred from homology"/>
<dbReference type="InterPro" id="IPR004193">
    <property type="entry name" value="Glyco_hydro_13_N"/>
</dbReference>
<evidence type="ECO:0000256" key="2">
    <source>
        <dbReference type="ARBA" id="ARBA00022801"/>
    </source>
</evidence>
<dbReference type="SUPFAM" id="SSF81296">
    <property type="entry name" value="E set domains"/>
    <property type="match status" value="1"/>
</dbReference>
<accession>A0A5C4JTE5</accession>
<dbReference type="InterPro" id="IPR013783">
    <property type="entry name" value="Ig-like_fold"/>
</dbReference>
<dbReference type="InterPro" id="IPR011837">
    <property type="entry name" value="Glycogen_debranch_GlgX"/>
</dbReference>
<dbReference type="Pfam" id="PF02922">
    <property type="entry name" value="CBM_48"/>
    <property type="match status" value="1"/>
</dbReference>
<dbReference type="EMBL" id="VCLB01000005">
    <property type="protein sequence ID" value="TNB47929.1"/>
    <property type="molecule type" value="Genomic_DNA"/>
</dbReference>
<dbReference type="NCBIfam" id="TIGR02100">
    <property type="entry name" value="glgX_debranch"/>
    <property type="match status" value="1"/>
</dbReference>
<dbReference type="Gene3D" id="2.60.40.10">
    <property type="entry name" value="Immunoglobulins"/>
    <property type="match status" value="1"/>
</dbReference>
<evidence type="ECO:0000256" key="3">
    <source>
        <dbReference type="ARBA" id="ARBA00023295"/>
    </source>
</evidence>
<dbReference type="PANTHER" id="PTHR43002">
    <property type="entry name" value="GLYCOGEN DEBRANCHING ENZYME"/>
    <property type="match status" value="1"/>
</dbReference>
<keyword evidence="3" id="KW-0326">Glycosidase</keyword>
<dbReference type="RefSeq" id="WP_138748373.1">
    <property type="nucleotide sequence ID" value="NZ_VCLB01000005.1"/>
</dbReference>
<evidence type="ECO:0000256" key="1">
    <source>
        <dbReference type="ARBA" id="ARBA00008061"/>
    </source>
</evidence>
<name>A0A5C4JTE5_9HYPH</name>
<evidence type="ECO:0000313" key="6">
    <source>
        <dbReference type="Proteomes" id="UP000307874"/>
    </source>
</evidence>
<comment type="caution">
    <text evidence="5">The sequence shown here is derived from an EMBL/GenBank/DDBJ whole genome shotgun (WGS) entry which is preliminary data.</text>
</comment>
<keyword evidence="6" id="KW-1185">Reference proteome</keyword>
<keyword evidence="2" id="KW-0378">Hydrolase</keyword>
<dbReference type="InterPro" id="IPR013780">
    <property type="entry name" value="Glyco_hydro_b"/>
</dbReference>
<protein>
    <submittedName>
        <fullName evidence="5">Glycogen debranching protein GlgX</fullName>
    </submittedName>
</protein>
<dbReference type="CDD" id="cd02856">
    <property type="entry name" value="E_set_GDE_Isoamylase_N"/>
    <property type="match status" value="1"/>
</dbReference>
<dbReference type="InterPro" id="IPR017853">
    <property type="entry name" value="GH"/>
</dbReference>
<dbReference type="Gene3D" id="2.60.40.1180">
    <property type="entry name" value="Golgi alpha-mannosidase II"/>
    <property type="match status" value="1"/>
</dbReference>
<organism evidence="5 6">
    <name type="scientific">Martelella lutilitoris</name>
    <dbReference type="NCBI Taxonomy" id="2583532"/>
    <lineage>
        <taxon>Bacteria</taxon>
        <taxon>Pseudomonadati</taxon>
        <taxon>Pseudomonadota</taxon>
        <taxon>Alphaproteobacteria</taxon>
        <taxon>Hyphomicrobiales</taxon>
        <taxon>Aurantimonadaceae</taxon>
        <taxon>Martelella</taxon>
    </lineage>
</organism>
<dbReference type="InterPro" id="IPR044505">
    <property type="entry name" value="GlgX_Isoamylase_N_E_set"/>
</dbReference>